<keyword evidence="2" id="KW-1185">Reference proteome</keyword>
<gene>
    <name evidence="1" type="ORF">PoB_000622400</name>
</gene>
<comment type="caution">
    <text evidence="1">The sequence shown here is derived from an EMBL/GenBank/DDBJ whole genome shotgun (WGS) entry which is preliminary data.</text>
</comment>
<evidence type="ECO:0000313" key="2">
    <source>
        <dbReference type="Proteomes" id="UP000735302"/>
    </source>
</evidence>
<dbReference type="Proteomes" id="UP000735302">
    <property type="component" value="Unassembled WGS sequence"/>
</dbReference>
<organism evidence="1 2">
    <name type="scientific">Plakobranchus ocellatus</name>
    <dbReference type="NCBI Taxonomy" id="259542"/>
    <lineage>
        <taxon>Eukaryota</taxon>
        <taxon>Metazoa</taxon>
        <taxon>Spiralia</taxon>
        <taxon>Lophotrochozoa</taxon>
        <taxon>Mollusca</taxon>
        <taxon>Gastropoda</taxon>
        <taxon>Heterobranchia</taxon>
        <taxon>Euthyneura</taxon>
        <taxon>Panpulmonata</taxon>
        <taxon>Sacoglossa</taxon>
        <taxon>Placobranchoidea</taxon>
        <taxon>Plakobranchidae</taxon>
        <taxon>Plakobranchus</taxon>
    </lineage>
</organism>
<evidence type="ECO:0000313" key="1">
    <source>
        <dbReference type="EMBL" id="GFN79718.1"/>
    </source>
</evidence>
<dbReference type="EMBL" id="BLXT01000722">
    <property type="protein sequence ID" value="GFN79718.1"/>
    <property type="molecule type" value="Genomic_DNA"/>
</dbReference>
<accession>A0AAV3YCB5</accession>
<dbReference type="AlphaFoldDB" id="A0AAV3YCB5"/>
<sequence>MLTLIPLGLKSPNMKDGLDRGINSTSRRQDLRLCKLHIPDTLLAYCYLLFDACDSLYTGQQKQNKNYAQTFCYTCDSLYPVRQTLPRLSSHQE</sequence>
<protein>
    <submittedName>
        <fullName evidence="1">Uncharacterized protein</fullName>
    </submittedName>
</protein>
<reference evidence="1 2" key="1">
    <citation type="journal article" date="2021" name="Elife">
        <title>Chloroplast acquisition without the gene transfer in kleptoplastic sea slugs, Plakobranchus ocellatus.</title>
        <authorList>
            <person name="Maeda T."/>
            <person name="Takahashi S."/>
            <person name="Yoshida T."/>
            <person name="Shimamura S."/>
            <person name="Takaki Y."/>
            <person name="Nagai Y."/>
            <person name="Toyoda A."/>
            <person name="Suzuki Y."/>
            <person name="Arimoto A."/>
            <person name="Ishii H."/>
            <person name="Satoh N."/>
            <person name="Nishiyama T."/>
            <person name="Hasebe M."/>
            <person name="Maruyama T."/>
            <person name="Minagawa J."/>
            <person name="Obokata J."/>
            <person name="Shigenobu S."/>
        </authorList>
    </citation>
    <scope>NUCLEOTIDE SEQUENCE [LARGE SCALE GENOMIC DNA]</scope>
</reference>
<proteinExistence type="predicted"/>
<name>A0AAV3YCB5_9GAST</name>